<feature type="compositionally biased region" description="Acidic residues" evidence="1">
    <location>
        <begin position="993"/>
        <end position="1005"/>
    </location>
</feature>
<evidence type="ECO:0000313" key="2">
    <source>
        <dbReference type="EMBL" id="KPI87151.1"/>
    </source>
</evidence>
<dbReference type="SUPFAM" id="SSF48371">
    <property type="entry name" value="ARM repeat"/>
    <property type="match status" value="1"/>
</dbReference>
<evidence type="ECO:0000256" key="1">
    <source>
        <dbReference type="SAM" id="MobiDB-lite"/>
    </source>
</evidence>
<accession>A0A0N1PBY4</accession>
<dbReference type="AlphaFoldDB" id="A0A0N1PBY4"/>
<protein>
    <submittedName>
        <fullName evidence="2">Uncharacterized protein</fullName>
    </submittedName>
</protein>
<dbReference type="InterPro" id="IPR016024">
    <property type="entry name" value="ARM-type_fold"/>
</dbReference>
<keyword evidence="3" id="KW-1185">Reference proteome</keyword>
<dbReference type="OrthoDB" id="3517218at2759"/>
<gene>
    <name evidence="2" type="ORF">ABL78_3753</name>
</gene>
<organism evidence="2 3">
    <name type="scientific">Leptomonas seymouri</name>
    <dbReference type="NCBI Taxonomy" id="5684"/>
    <lineage>
        <taxon>Eukaryota</taxon>
        <taxon>Discoba</taxon>
        <taxon>Euglenozoa</taxon>
        <taxon>Kinetoplastea</taxon>
        <taxon>Metakinetoplastina</taxon>
        <taxon>Trypanosomatida</taxon>
        <taxon>Trypanosomatidae</taxon>
        <taxon>Leishmaniinae</taxon>
        <taxon>Leptomonas</taxon>
    </lineage>
</organism>
<dbReference type="EMBL" id="LJSK01000100">
    <property type="protein sequence ID" value="KPI87151.1"/>
    <property type="molecule type" value="Genomic_DNA"/>
</dbReference>
<name>A0A0N1PBY4_LEPSE</name>
<dbReference type="VEuPathDB" id="TriTrypDB:Lsey_0100_0020"/>
<dbReference type="Proteomes" id="UP000038009">
    <property type="component" value="Unassembled WGS sequence"/>
</dbReference>
<comment type="caution">
    <text evidence="2">The sequence shown here is derived from an EMBL/GenBank/DDBJ whole genome shotgun (WGS) entry which is preliminary data.</text>
</comment>
<sequence>MTHFASVEALIHFVEGQSHHQRCKTLLDVGRASVVATPSESATLRGVICELAQPSQVHYYRLLAAYAVRGAFAESKTKCTPIDDAIWSAALSLLDDPSEKVAQLVMTPLLTAAPSPSSAAFSPSSFVVSARLPQFKAFVAKVRHVGRLELLVHLYESKATSDPVKQQYLLGHLPPENFERLSEEDQASLDSAALRHLCRFHGAWVAQYLTRRVESQVTATKTVDPLLRRHVLQAFTFLSSSGSRKQALTLFSATAHLIGLRQQELSKLLSVHFLRAFPREVGSYLLDGEGSKMMATFKYPLECALSRHAAKRLRGHADLVLRMMERGILQSIRRNPSCLPPEVRQHIYNTQRSSMAGDNDELLPEHVERLPRVEDRMAEARAGYAHRALQDDPHGRLRYLRFLPFPVALKLGEAHISSSDVAIRIFAVDSLLQSLQYFPAHVGAALDFCLRRTKEQDPWRTSMFQAWSDLPHGFWRCTSAYLPDATLLEKFQVLIDATYSASDLSGGTLSSVQHLLCNLVGPHPEFALPRLVQLIGKRKEFSSVLDSTKPFGYVALQYPEVLPAVATALLRVALEFLQDAKYYVYVHIVEVFLSKSQEHVARALLHRASTIGAQKASVQELVKTVLNAGMNSSSTYVASAAFDLYYRHFPAQTLAGLPALLERNLDWVTQEEVQNIVCSILQGQLLDRLVKFIPNVPTGRFYESEDKERLYFCQLPLSYAYRWTAHQQQTYAETILHLLYIKGDMRLFQARDLVTAMARLPSVSTSTAWTSPEGVSYSLLTLATEKHPEHGDYLKGFALHAMGLLVDDAAAVTALQTALLAPESRMDALRALTRTLRRASSAEALRVLEPLLTGKHVTAQKEALHLLGSKCDELSYKRLVRFAAEQRLPMPNVDAAGFVIPNSTTDDGEKSASLRDGAAATGAAPRVMHRDVRTALVASLFNYLMKPQVWAYFDCLLEWDRHSAQTTNNSGDAKSDFVVAGDETAEGNHDPVNESEEGNDEEDAEEKSCQSAAACEAMTMLPWINLRLPWQLCRYQTLLTGLLRHPRRPVSVAALNKLATVPPYTKMELCEAAAAYLEDCTNPRLVRSALQCMMSCTADEAVPFIVSAILKTQEDTCLQTIANVFTSLASQADAPMQPRYCSVADGVVAQLTAARRQPTITVQFISELPPAQLVAQLTTLERAGILHPGAAYAVVELVRNGGSLMRHPKEAEAFELSTLRQHSSALLRRIGLEVVLQAQSREGWTDERRAAVVAYCQDSDLWVSCDARVVRMV</sequence>
<evidence type="ECO:0000313" key="3">
    <source>
        <dbReference type="Proteomes" id="UP000038009"/>
    </source>
</evidence>
<proteinExistence type="predicted"/>
<reference evidence="2 3" key="1">
    <citation type="journal article" date="2015" name="PLoS Pathog.">
        <title>Leptomonas seymouri: Adaptations to the Dixenous Life Cycle Analyzed by Genome Sequencing, Transcriptome Profiling and Co-infection with Leishmania donovani.</title>
        <authorList>
            <person name="Kraeva N."/>
            <person name="Butenko A."/>
            <person name="Hlavacova J."/>
            <person name="Kostygov A."/>
            <person name="Myskova J."/>
            <person name="Grybchuk D."/>
            <person name="Lestinova T."/>
            <person name="Votypka J."/>
            <person name="Volf P."/>
            <person name="Opperdoes F."/>
            <person name="Flegontov P."/>
            <person name="Lukes J."/>
            <person name="Yurchenko V."/>
        </authorList>
    </citation>
    <scope>NUCLEOTIDE SEQUENCE [LARGE SCALE GENOMIC DNA]</scope>
    <source>
        <strain evidence="2 3">ATCC 30220</strain>
    </source>
</reference>
<dbReference type="OMA" id="GWSEDRK"/>
<feature type="region of interest" description="Disordered" evidence="1">
    <location>
        <begin position="983"/>
        <end position="1008"/>
    </location>
</feature>